<feature type="region of interest" description="Disordered" evidence="1">
    <location>
        <begin position="128"/>
        <end position="148"/>
    </location>
</feature>
<reference evidence="3 4" key="1">
    <citation type="submission" date="2018-02" db="EMBL/GenBank/DDBJ databases">
        <title>The draft genome of Phyllobacterium myrsinacearum DSM5892.</title>
        <authorList>
            <person name="Li L."/>
            <person name="Liu L."/>
            <person name="Zhang X."/>
            <person name="Wang T."/>
        </authorList>
    </citation>
    <scope>NUCLEOTIDE SEQUENCE [LARGE SCALE GENOMIC DNA]</scope>
    <source>
        <strain evidence="3 4">DSM 5892</strain>
    </source>
</reference>
<dbReference type="AlphaFoldDB" id="A0A2S9JXD2"/>
<sequence length="148" mass="16300">MHGALTVRRAAIAWMLVAAAIFSVPVRAQDASWPATTEQDLRKLLTGATITGEVKAQPPFNFTEFLGTDGKSRGKLIECCKPDKVLTNGMAYAGEWTLENDTLCLLYEGEEQKVCWRLQVKGDEFRMTDTETGYSGTGKIRPGNPDNL</sequence>
<feature type="chain" id="PRO_5015518222" evidence="2">
    <location>
        <begin position="29"/>
        <end position="148"/>
    </location>
</feature>
<keyword evidence="2" id="KW-0732">Signal</keyword>
<evidence type="ECO:0000256" key="2">
    <source>
        <dbReference type="SAM" id="SignalP"/>
    </source>
</evidence>
<gene>
    <name evidence="3" type="ORF">C5750_02335</name>
</gene>
<evidence type="ECO:0000313" key="3">
    <source>
        <dbReference type="EMBL" id="PRD58004.1"/>
    </source>
</evidence>
<proteinExistence type="predicted"/>
<feature type="signal peptide" evidence="2">
    <location>
        <begin position="1"/>
        <end position="28"/>
    </location>
</feature>
<name>A0A2S9JXD2_9HYPH</name>
<dbReference type="EMBL" id="PVBT01000001">
    <property type="protein sequence ID" value="PRD58004.1"/>
    <property type="molecule type" value="Genomic_DNA"/>
</dbReference>
<protein>
    <submittedName>
        <fullName evidence="3">Uncharacterized protein</fullName>
    </submittedName>
</protein>
<evidence type="ECO:0000313" key="4">
    <source>
        <dbReference type="Proteomes" id="UP000238563"/>
    </source>
</evidence>
<comment type="caution">
    <text evidence="3">The sequence shown here is derived from an EMBL/GenBank/DDBJ whole genome shotgun (WGS) entry which is preliminary data.</text>
</comment>
<dbReference type="Proteomes" id="UP000238563">
    <property type="component" value="Unassembled WGS sequence"/>
</dbReference>
<evidence type="ECO:0000256" key="1">
    <source>
        <dbReference type="SAM" id="MobiDB-lite"/>
    </source>
</evidence>
<organism evidence="3 4">
    <name type="scientific">Phyllobacterium myrsinacearum</name>
    <dbReference type="NCBI Taxonomy" id="28101"/>
    <lineage>
        <taxon>Bacteria</taxon>
        <taxon>Pseudomonadati</taxon>
        <taxon>Pseudomonadota</taxon>
        <taxon>Alphaproteobacteria</taxon>
        <taxon>Hyphomicrobiales</taxon>
        <taxon>Phyllobacteriaceae</taxon>
        <taxon>Phyllobacterium</taxon>
    </lineage>
</organism>
<accession>A0A2S9JXD2</accession>
<keyword evidence="4" id="KW-1185">Reference proteome</keyword>